<dbReference type="InterPro" id="IPR039421">
    <property type="entry name" value="Type_1_exporter"/>
</dbReference>
<dbReference type="PROSITE" id="PS50893">
    <property type="entry name" value="ABC_TRANSPORTER_2"/>
    <property type="match status" value="1"/>
</dbReference>
<feature type="domain" description="ABC transporter" evidence="9">
    <location>
        <begin position="429"/>
        <end position="663"/>
    </location>
</feature>
<name>A0A1B1Z0X8_9BACL</name>
<proteinExistence type="predicted"/>
<evidence type="ECO:0000256" key="6">
    <source>
        <dbReference type="ARBA" id="ARBA00022989"/>
    </source>
</evidence>
<dbReference type="GO" id="GO:0016887">
    <property type="term" value="F:ATP hydrolysis activity"/>
    <property type="evidence" value="ECO:0007669"/>
    <property type="project" value="InterPro"/>
</dbReference>
<accession>A0A1B1Z0X8</accession>
<dbReference type="PROSITE" id="PS00211">
    <property type="entry name" value="ABC_TRANSPORTER_1"/>
    <property type="match status" value="1"/>
</dbReference>
<dbReference type="SMART" id="SM00382">
    <property type="entry name" value="AAA"/>
    <property type="match status" value="1"/>
</dbReference>
<evidence type="ECO:0000256" key="3">
    <source>
        <dbReference type="ARBA" id="ARBA00022692"/>
    </source>
</evidence>
<evidence type="ECO:0000313" key="12">
    <source>
        <dbReference type="Proteomes" id="UP000077412"/>
    </source>
</evidence>
<sequence length="676" mass="76543">MNVGKRLFQYALQYKKNFILGLLMLTVAIAAELTGPFIAKTMIDDHILGIEKPWYQVSEEEKAAVKYDGNWYKRSDHFDQGENKGKEIRVVQVKRDYFVIDQPVSITGERSAENGEVTISYKGKSETYLADKLSLGETFSFYEPEIAGIMKLMMIYLGLLIFAAFFQYGQRYMLQRSSNLVIKKIRQDVFAHVQRVAITYFDNQPAGKIVSRITNDTEAIKELFINVLANFFTGIIYLTGIFTALFLLDVKLATICLILVPILVVWIKIYRKFASKYNHKIRSTLSDINGMINESINGMTIIQAFKRQRETTEEFETMNKEYFTFQNKLLSLNAMTGHNLVLFLKNLAFMAFIWHFGGQALGVGSAISIGVLYAFVDYLNRMFHPVTGMVNQLAQLEQALVSAERVFVLMDEPGQTVTENEIARYKGNVEFKDVTFSYVDGEPVLKNINFEANQGETVALVGHTGSGKSSIMNLLFRFYDIKQGKIMIDGKDIMELSKQEMRQHMGIVLQDPFLFTGTIASNVSLDNPEITREQVEKALTDVGAMPFINNLPKGLDEPVIEKGSTLSSGQRQLISFARALAYNPAILILDEATASIDTETEAVIQEALDVLKRGRTTFIIAHRLSTIKSADQILVLDRGVIVERGNHDELMEQKGRYFQMYQLQQGKTEKRAEKTA</sequence>
<dbReference type="GO" id="GO:0005886">
    <property type="term" value="C:plasma membrane"/>
    <property type="evidence" value="ECO:0007669"/>
    <property type="project" value="UniProtKB-SubCell"/>
</dbReference>
<dbReference type="CDD" id="cd18544">
    <property type="entry name" value="ABC_6TM_TmrA_like"/>
    <property type="match status" value="1"/>
</dbReference>
<evidence type="ECO:0000256" key="1">
    <source>
        <dbReference type="ARBA" id="ARBA00004651"/>
    </source>
</evidence>
<dbReference type="Gene3D" id="3.40.50.300">
    <property type="entry name" value="P-loop containing nucleotide triphosphate hydrolases"/>
    <property type="match status" value="1"/>
</dbReference>
<dbReference type="InterPro" id="IPR036640">
    <property type="entry name" value="ABC1_TM_sf"/>
</dbReference>
<protein>
    <submittedName>
        <fullName evidence="11">Multidrug ABC transporter permease</fullName>
    </submittedName>
</protein>
<dbReference type="InterPro" id="IPR003439">
    <property type="entry name" value="ABC_transporter-like_ATP-bd"/>
</dbReference>
<evidence type="ECO:0000256" key="8">
    <source>
        <dbReference type="SAM" id="Phobius"/>
    </source>
</evidence>
<evidence type="ECO:0000259" key="9">
    <source>
        <dbReference type="PROSITE" id="PS50893"/>
    </source>
</evidence>
<dbReference type="SUPFAM" id="SSF52540">
    <property type="entry name" value="P-loop containing nucleoside triphosphate hydrolases"/>
    <property type="match status" value="1"/>
</dbReference>
<organism evidence="11 12">
    <name type="scientific">Fictibacillus arsenicus</name>
    <dbReference type="NCBI Taxonomy" id="255247"/>
    <lineage>
        <taxon>Bacteria</taxon>
        <taxon>Bacillati</taxon>
        <taxon>Bacillota</taxon>
        <taxon>Bacilli</taxon>
        <taxon>Bacillales</taxon>
        <taxon>Fictibacillaceae</taxon>
        <taxon>Fictibacillus</taxon>
    </lineage>
</organism>
<keyword evidence="7 8" id="KW-0472">Membrane</keyword>
<evidence type="ECO:0000256" key="4">
    <source>
        <dbReference type="ARBA" id="ARBA00022741"/>
    </source>
</evidence>
<keyword evidence="2" id="KW-0813">Transport</keyword>
<feature type="transmembrane region" description="Helical" evidence="8">
    <location>
        <begin position="223"/>
        <end position="246"/>
    </location>
</feature>
<dbReference type="GO" id="GO:0015421">
    <property type="term" value="F:ABC-type oligopeptide transporter activity"/>
    <property type="evidence" value="ECO:0007669"/>
    <property type="project" value="TreeGrafter"/>
</dbReference>
<feature type="domain" description="ABC transmembrane type-1" evidence="10">
    <location>
        <begin position="19"/>
        <end position="398"/>
    </location>
</feature>
<feature type="transmembrane region" description="Helical" evidence="8">
    <location>
        <begin position="146"/>
        <end position="166"/>
    </location>
</feature>
<feature type="transmembrane region" description="Helical" evidence="8">
    <location>
        <begin position="252"/>
        <end position="270"/>
    </location>
</feature>
<keyword evidence="6 8" id="KW-1133">Transmembrane helix</keyword>
<evidence type="ECO:0000256" key="2">
    <source>
        <dbReference type="ARBA" id="ARBA00022448"/>
    </source>
</evidence>
<dbReference type="OrthoDB" id="9770415at2"/>
<dbReference type="InterPro" id="IPR027417">
    <property type="entry name" value="P-loop_NTPase"/>
</dbReference>
<evidence type="ECO:0000313" key="11">
    <source>
        <dbReference type="EMBL" id="ANX11050.1"/>
    </source>
</evidence>
<dbReference type="InterPro" id="IPR011527">
    <property type="entry name" value="ABC1_TM_dom"/>
</dbReference>
<dbReference type="SUPFAM" id="SSF90123">
    <property type="entry name" value="ABC transporter transmembrane region"/>
    <property type="match status" value="1"/>
</dbReference>
<dbReference type="AlphaFoldDB" id="A0A1B1Z0X8"/>
<dbReference type="Gene3D" id="1.20.1560.10">
    <property type="entry name" value="ABC transporter type 1, transmembrane domain"/>
    <property type="match status" value="1"/>
</dbReference>
<keyword evidence="5" id="KW-0067">ATP-binding</keyword>
<dbReference type="FunFam" id="3.40.50.300:FF:000287">
    <property type="entry name" value="Multidrug ABC transporter ATP-binding protein"/>
    <property type="match status" value="1"/>
</dbReference>
<dbReference type="CDD" id="cd03254">
    <property type="entry name" value="ABCC_Glucan_exporter_like"/>
    <property type="match status" value="1"/>
</dbReference>
<dbReference type="Proteomes" id="UP000077412">
    <property type="component" value="Chromosome"/>
</dbReference>
<dbReference type="STRING" id="255247.ABE41_003455"/>
<dbReference type="EMBL" id="CP016761">
    <property type="protein sequence ID" value="ANX11050.1"/>
    <property type="molecule type" value="Genomic_DNA"/>
</dbReference>
<reference evidence="11 12" key="1">
    <citation type="submission" date="2016-08" db="EMBL/GenBank/DDBJ databases">
        <title>Complete genome sequence of Fictibacillus arsenicus G25-54, a strain with toxicity to nematodes and a potential arsenic-resistance activity.</title>
        <authorList>
            <person name="Zheng Z."/>
        </authorList>
    </citation>
    <scope>NUCLEOTIDE SEQUENCE [LARGE SCALE GENOMIC DNA]</scope>
    <source>
        <strain evidence="11 12">G25-54</strain>
    </source>
</reference>
<feature type="transmembrane region" description="Helical" evidence="8">
    <location>
        <begin position="360"/>
        <end position="379"/>
    </location>
</feature>
<dbReference type="Pfam" id="PF00005">
    <property type="entry name" value="ABC_tran"/>
    <property type="match status" value="1"/>
</dbReference>
<dbReference type="InterPro" id="IPR003593">
    <property type="entry name" value="AAA+_ATPase"/>
</dbReference>
<gene>
    <name evidence="11" type="ORF">ABE41_003455</name>
</gene>
<dbReference type="PANTHER" id="PTHR43394:SF1">
    <property type="entry name" value="ATP-BINDING CASSETTE SUB-FAMILY B MEMBER 10, MITOCHONDRIAL"/>
    <property type="match status" value="1"/>
</dbReference>
<dbReference type="PROSITE" id="PS50929">
    <property type="entry name" value="ABC_TM1F"/>
    <property type="match status" value="1"/>
</dbReference>
<dbReference type="Pfam" id="PF00664">
    <property type="entry name" value="ABC_membrane"/>
    <property type="match status" value="1"/>
</dbReference>
<dbReference type="KEGG" id="far:ABE41_003455"/>
<dbReference type="RefSeq" id="WP_066286538.1">
    <property type="nucleotide sequence ID" value="NZ_CP016761.1"/>
</dbReference>
<dbReference type="InterPro" id="IPR017871">
    <property type="entry name" value="ABC_transporter-like_CS"/>
</dbReference>
<evidence type="ECO:0000259" key="10">
    <source>
        <dbReference type="PROSITE" id="PS50929"/>
    </source>
</evidence>
<dbReference type="PANTHER" id="PTHR43394">
    <property type="entry name" value="ATP-DEPENDENT PERMEASE MDL1, MITOCHONDRIAL"/>
    <property type="match status" value="1"/>
</dbReference>
<dbReference type="GO" id="GO:0005524">
    <property type="term" value="F:ATP binding"/>
    <property type="evidence" value="ECO:0007669"/>
    <property type="project" value="UniProtKB-KW"/>
</dbReference>
<comment type="subcellular location">
    <subcellularLocation>
        <location evidence="1">Cell membrane</location>
        <topology evidence="1">Multi-pass membrane protein</topology>
    </subcellularLocation>
</comment>
<evidence type="ECO:0000256" key="5">
    <source>
        <dbReference type="ARBA" id="ARBA00022840"/>
    </source>
</evidence>
<evidence type="ECO:0000256" key="7">
    <source>
        <dbReference type="ARBA" id="ARBA00023136"/>
    </source>
</evidence>
<keyword evidence="4" id="KW-0547">Nucleotide-binding</keyword>
<keyword evidence="3 8" id="KW-0812">Transmembrane</keyword>
<keyword evidence="12" id="KW-1185">Reference proteome</keyword>